<dbReference type="InParanoid" id="A0A068USK8"/>
<evidence type="ECO:0000313" key="3">
    <source>
        <dbReference type="Proteomes" id="UP000295252"/>
    </source>
</evidence>
<reference evidence="3" key="1">
    <citation type="journal article" date="2014" name="Science">
        <title>The coffee genome provides insight into the convergent evolution of caffeine biosynthesis.</title>
        <authorList>
            <person name="Denoeud F."/>
            <person name="Carretero-Paulet L."/>
            <person name="Dereeper A."/>
            <person name="Droc G."/>
            <person name="Guyot R."/>
            <person name="Pietrella M."/>
            <person name="Zheng C."/>
            <person name="Alberti A."/>
            <person name="Anthony F."/>
            <person name="Aprea G."/>
            <person name="Aury J.M."/>
            <person name="Bento P."/>
            <person name="Bernard M."/>
            <person name="Bocs S."/>
            <person name="Campa C."/>
            <person name="Cenci A."/>
            <person name="Combes M.C."/>
            <person name="Crouzillat D."/>
            <person name="Da Silva C."/>
            <person name="Daddiego L."/>
            <person name="De Bellis F."/>
            <person name="Dussert S."/>
            <person name="Garsmeur O."/>
            <person name="Gayraud T."/>
            <person name="Guignon V."/>
            <person name="Jahn K."/>
            <person name="Jamilloux V."/>
            <person name="Joet T."/>
            <person name="Labadie K."/>
            <person name="Lan T."/>
            <person name="Leclercq J."/>
            <person name="Lepelley M."/>
            <person name="Leroy T."/>
            <person name="Li L.T."/>
            <person name="Librado P."/>
            <person name="Lopez L."/>
            <person name="Munoz A."/>
            <person name="Noel B."/>
            <person name="Pallavicini A."/>
            <person name="Perrotta G."/>
            <person name="Poncet V."/>
            <person name="Pot D."/>
            <person name="Priyono X."/>
            <person name="Rigoreau M."/>
            <person name="Rouard M."/>
            <person name="Rozas J."/>
            <person name="Tranchant-Dubreuil C."/>
            <person name="VanBuren R."/>
            <person name="Zhang Q."/>
            <person name="Andrade A.C."/>
            <person name="Argout X."/>
            <person name="Bertrand B."/>
            <person name="de Kochko A."/>
            <person name="Graziosi G."/>
            <person name="Henry R.J."/>
            <person name="Jayarama X."/>
            <person name="Ming R."/>
            <person name="Nagai C."/>
            <person name="Rounsley S."/>
            <person name="Sankoff D."/>
            <person name="Giuliano G."/>
            <person name="Albert V.A."/>
            <person name="Wincker P."/>
            <person name="Lashermes P."/>
        </authorList>
    </citation>
    <scope>NUCLEOTIDE SEQUENCE [LARGE SCALE GENOMIC DNA]</scope>
    <source>
        <strain evidence="3">cv. DH200-94</strain>
    </source>
</reference>
<accession>A0A068USK8</accession>
<feature type="region of interest" description="Disordered" evidence="1">
    <location>
        <begin position="1"/>
        <end position="20"/>
    </location>
</feature>
<keyword evidence="3" id="KW-1185">Reference proteome</keyword>
<dbReference type="Gramene" id="CDP11421">
    <property type="protein sequence ID" value="CDP11421"/>
    <property type="gene ID" value="GSCOC_T00033668001"/>
</dbReference>
<gene>
    <name evidence="2" type="ORF">GSCOC_T00033668001</name>
</gene>
<evidence type="ECO:0000256" key="1">
    <source>
        <dbReference type="SAM" id="MobiDB-lite"/>
    </source>
</evidence>
<dbReference type="Proteomes" id="UP000295252">
    <property type="component" value="Chromosome II"/>
</dbReference>
<sequence>MPEAPSREAPQSPALSSTNTLTRKIGAIVEKLRESKCCHCHSVDKRKVSKIGNHTKVRQLANIELYT</sequence>
<proteinExistence type="predicted"/>
<organism evidence="2 3">
    <name type="scientific">Coffea canephora</name>
    <name type="common">Robusta coffee</name>
    <dbReference type="NCBI Taxonomy" id="49390"/>
    <lineage>
        <taxon>Eukaryota</taxon>
        <taxon>Viridiplantae</taxon>
        <taxon>Streptophyta</taxon>
        <taxon>Embryophyta</taxon>
        <taxon>Tracheophyta</taxon>
        <taxon>Spermatophyta</taxon>
        <taxon>Magnoliopsida</taxon>
        <taxon>eudicotyledons</taxon>
        <taxon>Gunneridae</taxon>
        <taxon>Pentapetalae</taxon>
        <taxon>asterids</taxon>
        <taxon>lamiids</taxon>
        <taxon>Gentianales</taxon>
        <taxon>Rubiaceae</taxon>
        <taxon>Ixoroideae</taxon>
        <taxon>Gardenieae complex</taxon>
        <taxon>Bertiereae - Coffeeae clade</taxon>
        <taxon>Coffeeae</taxon>
        <taxon>Coffea</taxon>
    </lineage>
</organism>
<protein>
    <submittedName>
        <fullName evidence="2">Uncharacterized protein</fullName>
    </submittedName>
</protein>
<dbReference type="EMBL" id="HG739139">
    <property type="protein sequence ID" value="CDP11421.1"/>
    <property type="molecule type" value="Genomic_DNA"/>
</dbReference>
<dbReference type="AlphaFoldDB" id="A0A068USK8"/>
<evidence type="ECO:0000313" key="2">
    <source>
        <dbReference type="EMBL" id="CDP11421.1"/>
    </source>
</evidence>
<name>A0A068USK8_COFCA</name>